<accession>A0ABU6AYR3</accession>
<protein>
    <submittedName>
        <fullName evidence="2">DUF6764 family protein</fullName>
    </submittedName>
</protein>
<proteinExistence type="predicted"/>
<evidence type="ECO:0000256" key="1">
    <source>
        <dbReference type="SAM" id="SignalP"/>
    </source>
</evidence>
<evidence type="ECO:0000313" key="3">
    <source>
        <dbReference type="Proteomes" id="UP001348098"/>
    </source>
</evidence>
<dbReference type="Proteomes" id="UP001348098">
    <property type="component" value="Unassembled WGS sequence"/>
</dbReference>
<feature type="signal peptide" evidence="1">
    <location>
        <begin position="1"/>
        <end position="26"/>
    </location>
</feature>
<gene>
    <name evidence="2" type="ORF">U3653_21305</name>
</gene>
<comment type="caution">
    <text evidence="2">The sequence shown here is derived from an EMBL/GenBank/DDBJ whole genome shotgun (WGS) entry which is preliminary data.</text>
</comment>
<dbReference type="InterPro" id="IPR046652">
    <property type="entry name" value="DUF6764"/>
</dbReference>
<sequence>MNTISAILCSAAAVGTAFVVPAAASATSLSCAAERGVDATVIDGNTGCRAASDHRGQARSDGVDGVGYARATLGATALGVGVAGGVGASEGAGGMPIALGIGPDAVALSTVVDDHLRDGPAVGVAIAFEGSRSEVGGTPDGAVVCLGSGAFAWNLQSGASCLATPFGLWRSPVSLPQPPDQPPAAW</sequence>
<feature type="chain" id="PRO_5046237031" evidence="1">
    <location>
        <begin position="27"/>
        <end position="186"/>
    </location>
</feature>
<evidence type="ECO:0000313" key="2">
    <source>
        <dbReference type="EMBL" id="MEB3512575.1"/>
    </source>
</evidence>
<keyword evidence="1" id="KW-0732">Signal</keyword>
<name>A0ABU6AYR3_9NOCA</name>
<dbReference type="RefSeq" id="WP_195081721.1">
    <property type="nucleotide sequence ID" value="NZ_JAYESH010000007.1"/>
</dbReference>
<keyword evidence="3" id="KW-1185">Reference proteome</keyword>
<dbReference type="Pfam" id="PF20550">
    <property type="entry name" value="DUF6764"/>
    <property type="match status" value="1"/>
</dbReference>
<organism evidence="2 3">
    <name type="scientific">Nocardia implantans</name>
    <dbReference type="NCBI Taxonomy" id="3108168"/>
    <lineage>
        <taxon>Bacteria</taxon>
        <taxon>Bacillati</taxon>
        <taxon>Actinomycetota</taxon>
        <taxon>Actinomycetes</taxon>
        <taxon>Mycobacteriales</taxon>
        <taxon>Nocardiaceae</taxon>
        <taxon>Nocardia</taxon>
    </lineage>
</organism>
<dbReference type="EMBL" id="JAYKYQ010000009">
    <property type="protein sequence ID" value="MEB3512575.1"/>
    <property type="molecule type" value="Genomic_DNA"/>
</dbReference>
<reference evidence="2 3" key="1">
    <citation type="submission" date="2023-12" db="EMBL/GenBank/DDBJ databases">
        <title>novel species in genus Nocarida.</title>
        <authorList>
            <person name="Li Z."/>
        </authorList>
    </citation>
    <scope>NUCLEOTIDE SEQUENCE [LARGE SCALE GENOMIC DNA]</scope>
    <source>
        <strain evidence="2 3">CDC186</strain>
    </source>
</reference>